<evidence type="ECO:0000256" key="11">
    <source>
        <dbReference type="ARBA" id="ARBA00062563"/>
    </source>
</evidence>
<name>A0A445GSR3_GLYSO</name>
<evidence type="ECO:0000313" key="15">
    <source>
        <dbReference type="EMBL" id="RZB64330.1"/>
    </source>
</evidence>
<dbReference type="EC" id="2.3.2.27" evidence="2"/>
<dbReference type="InterPro" id="IPR013083">
    <property type="entry name" value="Znf_RING/FYVE/PHD"/>
</dbReference>
<evidence type="ECO:0000256" key="10">
    <source>
        <dbReference type="ARBA" id="ARBA00060618"/>
    </source>
</evidence>
<evidence type="ECO:0000256" key="2">
    <source>
        <dbReference type="ARBA" id="ARBA00012483"/>
    </source>
</evidence>
<comment type="subunit">
    <text evidence="11">Interacts with the DELLA proteins GAI, RGA, RGL1, RGL2 and RGL3.</text>
</comment>
<evidence type="ECO:0000313" key="16">
    <source>
        <dbReference type="Proteomes" id="UP000289340"/>
    </source>
</evidence>
<comment type="pathway">
    <text evidence="10">Protein degradation; proteasomal ubiquitin-dependent pathway.</text>
</comment>
<dbReference type="Gene3D" id="3.30.40.10">
    <property type="entry name" value="Zinc/RING finger domain, C3HC4 (zinc finger)"/>
    <property type="match status" value="1"/>
</dbReference>
<keyword evidence="13" id="KW-0175">Coiled coil</keyword>
<organism evidence="15 16">
    <name type="scientific">Glycine soja</name>
    <name type="common">Wild soybean</name>
    <dbReference type="NCBI Taxonomy" id="3848"/>
    <lineage>
        <taxon>Eukaryota</taxon>
        <taxon>Viridiplantae</taxon>
        <taxon>Streptophyta</taxon>
        <taxon>Embryophyta</taxon>
        <taxon>Tracheophyta</taxon>
        <taxon>Spermatophyta</taxon>
        <taxon>Magnoliopsida</taxon>
        <taxon>eudicotyledons</taxon>
        <taxon>Gunneridae</taxon>
        <taxon>Pentapetalae</taxon>
        <taxon>rosids</taxon>
        <taxon>fabids</taxon>
        <taxon>Fabales</taxon>
        <taxon>Fabaceae</taxon>
        <taxon>Papilionoideae</taxon>
        <taxon>50 kb inversion clade</taxon>
        <taxon>NPAAA clade</taxon>
        <taxon>indigoferoid/millettioid clade</taxon>
        <taxon>Phaseoleae</taxon>
        <taxon>Glycine</taxon>
        <taxon>Glycine subgen. Soja</taxon>
    </lineage>
</organism>
<feature type="coiled-coil region" evidence="13">
    <location>
        <begin position="160"/>
        <end position="187"/>
    </location>
</feature>
<dbReference type="PROSITE" id="PS50089">
    <property type="entry name" value="ZF_RING_2"/>
    <property type="match status" value="1"/>
</dbReference>
<comment type="catalytic activity">
    <reaction evidence="1">
        <text>S-ubiquitinyl-[E2 ubiquitin-conjugating enzyme]-L-cysteine + [acceptor protein]-L-lysine = [E2 ubiquitin-conjugating enzyme]-L-cysteine + N(6)-ubiquitinyl-[acceptor protein]-L-lysine.</text>
        <dbReference type="EC" id="2.3.2.27"/>
    </reaction>
</comment>
<evidence type="ECO:0000256" key="8">
    <source>
        <dbReference type="ARBA" id="ARBA00022833"/>
    </source>
</evidence>
<dbReference type="PANTHER" id="PTHR42647">
    <property type="entry name" value="SBP (S-RIBONUCLEASE BINDING PROTEIN) FAMILY PROTEIN"/>
    <property type="match status" value="1"/>
</dbReference>
<keyword evidence="4" id="KW-0479">Metal-binding</keyword>
<evidence type="ECO:0000256" key="3">
    <source>
        <dbReference type="ARBA" id="ARBA00022679"/>
    </source>
</evidence>
<accession>A0A445GSR3</accession>
<evidence type="ECO:0000259" key="14">
    <source>
        <dbReference type="PROSITE" id="PS50089"/>
    </source>
</evidence>
<evidence type="ECO:0000256" key="12">
    <source>
        <dbReference type="PROSITE-ProRule" id="PRU00175"/>
    </source>
</evidence>
<reference evidence="15 16" key="1">
    <citation type="submission" date="2018-09" db="EMBL/GenBank/DDBJ databases">
        <title>A high-quality reference genome of wild soybean provides a powerful tool to mine soybean genomes.</title>
        <authorList>
            <person name="Xie M."/>
            <person name="Chung C.Y.L."/>
            <person name="Li M.-W."/>
            <person name="Wong F.-L."/>
            <person name="Chan T.-F."/>
            <person name="Lam H.-M."/>
        </authorList>
    </citation>
    <scope>NUCLEOTIDE SEQUENCE [LARGE SCALE GENOMIC DNA]</scope>
    <source>
        <strain evidence="16">cv. W05</strain>
        <tissue evidence="15">Hypocotyl of etiolated seedlings</tissue>
    </source>
</reference>
<keyword evidence="16" id="KW-1185">Reference proteome</keyword>
<dbReference type="PANTHER" id="PTHR42647:SF77">
    <property type="entry name" value="TRANSCRIPTION FACTOR C2H2 FAMILY-RELATED"/>
    <property type="match status" value="1"/>
</dbReference>
<comment type="function">
    <text evidence="9">Probable E3 ubiquitin-protein ligase. Has no effect on the stability of the DELLA proteins.</text>
</comment>
<evidence type="ECO:0000256" key="7">
    <source>
        <dbReference type="ARBA" id="ARBA00022821"/>
    </source>
</evidence>
<gene>
    <name evidence="15" type="ORF">D0Y65_040729</name>
</gene>
<dbReference type="InterPro" id="IPR001841">
    <property type="entry name" value="Znf_RING"/>
</dbReference>
<dbReference type="GO" id="GO:0006952">
    <property type="term" value="P:defense response"/>
    <property type="evidence" value="ECO:0007669"/>
    <property type="project" value="UniProtKB-KW"/>
</dbReference>
<evidence type="ECO:0000256" key="1">
    <source>
        <dbReference type="ARBA" id="ARBA00000900"/>
    </source>
</evidence>
<dbReference type="GO" id="GO:0008270">
    <property type="term" value="F:zinc ion binding"/>
    <property type="evidence" value="ECO:0007669"/>
    <property type="project" value="UniProtKB-KW"/>
</dbReference>
<evidence type="ECO:0000256" key="6">
    <source>
        <dbReference type="ARBA" id="ARBA00022786"/>
    </source>
</evidence>
<dbReference type="GO" id="GO:0043067">
    <property type="term" value="P:regulation of programmed cell death"/>
    <property type="evidence" value="ECO:0007669"/>
    <property type="project" value="TreeGrafter"/>
</dbReference>
<keyword evidence="5 12" id="KW-0863">Zinc-finger</keyword>
<proteinExistence type="predicted"/>
<protein>
    <recommendedName>
        <fullName evidence="2">RING-type E3 ubiquitin transferase</fullName>
        <ecNumber evidence="2">2.3.2.27</ecNumber>
    </recommendedName>
</protein>
<dbReference type="Proteomes" id="UP000289340">
    <property type="component" value="Chromosome 15"/>
</dbReference>
<dbReference type="GO" id="GO:0061630">
    <property type="term" value="F:ubiquitin protein ligase activity"/>
    <property type="evidence" value="ECO:0007669"/>
    <property type="project" value="UniProtKB-EC"/>
</dbReference>
<comment type="caution">
    <text evidence="15">The sequence shown here is derived from an EMBL/GenBank/DDBJ whole genome shotgun (WGS) entry which is preliminary data.</text>
</comment>
<dbReference type="SMR" id="A0A445GSR3"/>
<evidence type="ECO:0000256" key="13">
    <source>
        <dbReference type="SAM" id="Coils"/>
    </source>
</evidence>
<dbReference type="EMBL" id="QZWG01000015">
    <property type="protein sequence ID" value="RZB64330.1"/>
    <property type="molecule type" value="Genomic_DNA"/>
</dbReference>
<keyword evidence="6" id="KW-0833">Ubl conjugation pathway</keyword>
<feature type="domain" description="RING-type" evidence="14">
    <location>
        <begin position="266"/>
        <end position="301"/>
    </location>
</feature>
<dbReference type="CDD" id="cd16649">
    <property type="entry name" value="mRING-HC-C3HC5_CGRF1-like"/>
    <property type="match status" value="1"/>
</dbReference>
<dbReference type="Pfam" id="PF13920">
    <property type="entry name" value="zf-C3HC4_3"/>
    <property type="match status" value="1"/>
</dbReference>
<keyword evidence="7" id="KW-0611">Plant defense</keyword>
<dbReference type="FunFam" id="3.30.40.10:FF:000541">
    <property type="entry name" value="BOI-related E3 ubiquitin-protein ligase 1"/>
    <property type="match status" value="1"/>
</dbReference>
<keyword evidence="3" id="KW-0808">Transferase</keyword>
<keyword evidence="8" id="KW-0862">Zinc</keyword>
<evidence type="ECO:0000256" key="9">
    <source>
        <dbReference type="ARBA" id="ARBA00055493"/>
    </source>
</evidence>
<sequence length="313" mass="35219">MAVEASYMNLLPSQLLTNRETIKSNQQLQHQLNSDYMYNTTQMDSSSALPLPAATMPESLLSFYQSNFCDPNKADSGLTYHIPLQRKRSRDFTTELTSLPAHQKNKISSESSFLNQEILYQFQNQQSEIDRVLAHHTEKVRMELEEQRMRQSRMLVSAIQEAMVNKLKEKDEEIQRMEKLNWALQERVKSMCMENQIWRELAQTNEATANYLRSNLEQVLAHVGEERATAAEVADDAQSSCGSNDAADAGDDTAASTVATGRGRLCKNCGVRESVVLLLPCRHLCLCTMCGTTIRNCPICDSGMDASVHVNLS</sequence>
<evidence type="ECO:0000256" key="4">
    <source>
        <dbReference type="ARBA" id="ARBA00022723"/>
    </source>
</evidence>
<dbReference type="AlphaFoldDB" id="A0A445GSR3"/>
<evidence type="ECO:0000256" key="5">
    <source>
        <dbReference type="ARBA" id="ARBA00022771"/>
    </source>
</evidence>
<dbReference type="Gramene" id="XM_028345866.1">
    <property type="protein sequence ID" value="XP_028201667.1"/>
    <property type="gene ID" value="LOC114385801"/>
</dbReference>